<organism evidence="3 4">
    <name type="scientific">Salipiger marinus</name>
    <dbReference type="NCBI Taxonomy" id="555512"/>
    <lineage>
        <taxon>Bacteria</taxon>
        <taxon>Pseudomonadati</taxon>
        <taxon>Pseudomonadota</taxon>
        <taxon>Alphaproteobacteria</taxon>
        <taxon>Rhodobacterales</taxon>
        <taxon>Roseobacteraceae</taxon>
        <taxon>Salipiger</taxon>
    </lineage>
</organism>
<evidence type="ECO:0000256" key="1">
    <source>
        <dbReference type="SAM" id="MobiDB-lite"/>
    </source>
</evidence>
<feature type="signal peptide" evidence="2">
    <location>
        <begin position="1"/>
        <end position="25"/>
    </location>
</feature>
<protein>
    <submittedName>
        <fullName evidence="3">Uncharacterized protein</fullName>
    </submittedName>
</protein>
<accession>A0A1G8S8X7</accession>
<name>A0A1G8S8X7_9RHOB</name>
<dbReference type="Proteomes" id="UP000199093">
    <property type="component" value="Unassembled WGS sequence"/>
</dbReference>
<dbReference type="RefSeq" id="WP_089850660.1">
    <property type="nucleotide sequence ID" value="NZ_FNEJ01000023.1"/>
</dbReference>
<gene>
    <name evidence="3" type="ORF">SAMN04487993_102360</name>
</gene>
<dbReference type="OrthoDB" id="7856661at2"/>
<feature type="region of interest" description="Disordered" evidence="1">
    <location>
        <begin position="26"/>
        <end position="58"/>
    </location>
</feature>
<proteinExistence type="predicted"/>
<dbReference type="STRING" id="555512.SAMN04487993_102360"/>
<dbReference type="AlphaFoldDB" id="A0A1G8S8X7"/>
<evidence type="ECO:0000313" key="3">
    <source>
        <dbReference type="EMBL" id="SDJ25666.1"/>
    </source>
</evidence>
<feature type="chain" id="PRO_5011684091" evidence="2">
    <location>
        <begin position="26"/>
        <end position="177"/>
    </location>
</feature>
<reference evidence="3 4" key="1">
    <citation type="submission" date="2016-10" db="EMBL/GenBank/DDBJ databases">
        <authorList>
            <person name="de Groot N.N."/>
        </authorList>
    </citation>
    <scope>NUCLEOTIDE SEQUENCE [LARGE SCALE GENOMIC DNA]</scope>
    <source>
        <strain evidence="3 4">DSM 26424</strain>
    </source>
</reference>
<evidence type="ECO:0000256" key="2">
    <source>
        <dbReference type="SAM" id="SignalP"/>
    </source>
</evidence>
<dbReference type="EMBL" id="FNEJ01000023">
    <property type="protein sequence ID" value="SDJ25666.1"/>
    <property type="molecule type" value="Genomic_DNA"/>
</dbReference>
<evidence type="ECO:0000313" key="4">
    <source>
        <dbReference type="Proteomes" id="UP000199093"/>
    </source>
</evidence>
<keyword evidence="4" id="KW-1185">Reference proteome</keyword>
<keyword evidence="2" id="KW-0732">Signal</keyword>
<sequence>MTIRMTTKFGLAVLTAATLSGAAIAQEAGTDTRSPSIPDEPAATAPENETSLPGGGIAAGPSTTADLASDAPKSYGQLISSLYNADLAMADVDTLASATEVQTRRLSDLDGQAKESEVALQDALTEATPQLDVLRAGLADNDSVTQTLEAEGLTPDKVIGVYETADGAVELLLDDRA</sequence>